<dbReference type="RefSeq" id="WP_094364220.1">
    <property type="nucleotide sequence ID" value="NZ_NMVQ01000023.1"/>
</dbReference>
<keyword evidence="1" id="KW-0732">Signal</keyword>
<name>A0A255H0U5_9ACTN</name>
<accession>A0A255H0U5</accession>
<dbReference type="PROSITE" id="PS51257">
    <property type="entry name" value="PROKAR_LIPOPROTEIN"/>
    <property type="match status" value="1"/>
</dbReference>
<evidence type="ECO:0000313" key="2">
    <source>
        <dbReference type="EMBL" id="OYO20793.1"/>
    </source>
</evidence>
<dbReference type="EMBL" id="NMVQ01000023">
    <property type="protein sequence ID" value="OYO20793.1"/>
    <property type="molecule type" value="Genomic_DNA"/>
</dbReference>
<feature type="signal peptide" evidence="1">
    <location>
        <begin position="1"/>
        <end position="23"/>
    </location>
</feature>
<feature type="chain" id="PRO_5012513406" evidence="1">
    <location>
        <begin position="24"/>
        <end position="137"/>
    </location>
</feature>
<evidence type="ECO:0000256" key="1">
    <source>
        <dbReference type="SAM" id="SignalP"/>
    </source>
</evidence>
<dbReference type="OrthoDB" id="3732426at2"/>
<evidence type="ECO:0000313" key="3">
    <source>
        <dbReference type="Proteomes" id="UP000216311"/>
    </source>
</evidence>
<dbReference type="Proteomes" id="UP000216311">
    <property type="component" value="Unassembled WGS sequence"/>
</dbReference>
<proteinExistence type="predicted"/>
<dbReference type="AlphaFoldDB" id="A0A255H0U5"/>
<organism evidence="2 3">
    <name type="scientific">Enemella dayhoffiae</name>
    <dbReference type="NCBI Taxonomy" id="2016507"/>
    <lineage>
        <taxon>Bacteria</taxon>
        <taxon>Bacillati</taxon>
        <taxon>Actinomycetota</taxon>
        <taxon>Actinomycetes</taxon>
        <taxon>Propionibacteriales</taxon>
        <taxon>Propionibacteriaceae</taxon>
        <taxon>Enemella</taxon>
    </lineage>
</organism>
<gene>
    <name evidence="2" type="ORF">CGZ93_11185</name>
</gene>
<keyword evidence="3" id="KW-1185">Reference proteome</keyword>
<comment type="caution">
    <text evidence="2">The sequence shown here is derived from an EMBL/GenBank/DDBJ whole genome shotgun (WGS) entry which is preliminary data.</text>
</comment>
<reference evidence="2 3" key="1">
    <citation type="submission" date="2017-07" db="EMBL/GenBank/DDBJ databases">
        <title>Draft whole genome sequences of clinical Proprionibacteriaceae strains.</title>
        <authorList>
            <person name="Bernier A.-M."/>
            <person name="Bernard K."/>
            <person name="Domingo M.-C."/>
        </authorList>
    </citation>
    <scope>NUCLEOTIDE SEQUENCE [LARGE SCALE GENOMIC DNA]</scope>
    <source>
        <strain evidence="2 3">NML 130396</strain>
    </source>
</reference>
<sequence>MRDVYLRVALPAAALLLAGCAAGQGVRPQPPAPTSVSVPAGGVSLAQLGFQNGPAAAVTLPRGARIDQRVDQPNVLTATFTSPAPAELAGWLRGHLGEGGFRITADKGDSLVFVGSGWSGAFTATDGLSALTLRKDP</sequence>
<protein>
    <submittedName>
        <fullName evidence="2">Uncharacterized protein</fullName>
    </submittedName>
</protein>